<feature type="region of interest" description="Disordered" evidence="1">
    <location>
        <begin position="1"/>
        <end position="28"/>
    </location>
</feature>
<protein>
    <submittedName>
        <fullName evidence="2">Uncharacterized protein</fullName>
    </submittedName>
</protein>
<sequence>MDFEKGKRKASMEVDPLEEQHNGADTKLSPNVNRDRELYLGNILGVKVFSDLSRYLGLIAKVAHVINDEEWNVNELRKWLDEDDIMTVLGILQKKMASPLLLLQCQGNMMEEDGVGGAAIAHISNCTYSFLRSMGQIDQNLLVSNICNLVGFRKMRKLLVIKSQVHATKNIKLIIKKICSNNVLSFSPLSHHRRFVSE</sequence>
<name>A0A9I9EAX3_CUCME</name>
<dbReference type="EnsemblPlants" id="MELO3C031256.2.1">
    <property type="protein sequence ID" value="MELO3C031256.2.1"/>
    <property type="gene ID" value="MELO3C031256.2"/>
</dbReference>
<proteinExistence type="predicted"/>
<organism evidence="2">
    <name type="scientific">Cucumis melo</name>
    <name type="common">Muskmelon</name>
    <dbReference type="NCBI Taxonomy" id="3656"/>
    <lineage>
        <taxon>Eukaryota</taxon>
        <taxon>Viridiplantae</taxon>
        <taxon>Streptophyta</taxon>
        <taxon>Embryophyta</taxon>
        <taxon>Tracheophyta</taxon>
        <taxon>Spermatophyta</taxon>
        <taxon>Magnoliopsida</taxon>
        <taxon>eudicotyledons</taxon>
        <taxon>Gunneridae</taxon>
        <taxon>Pentapetalae</taxon>
        <taxon>rosids</taxon>
        <taxon>fabids</taxon>
        <taxon>Cucurbitales</taxon>
        <taxon>Cucurbitaceae</taxon>
        <taxon>Benincaseae</taxon>
        <taxon>Cucumis</taxon>
    </lineage>
</organism>
<evidence type="ECO:0000256" key="1">
    <source>
        <dbReference type="SAM" id="MobiDB-lite"/>
    </source>
</evidence>
<evidence type="ECO:0000313" key="2">
    <source>
        <dbReference type="EnsemblPlants" id="MELO3C031256.2.1"/>
    </source>
</evidence>
<accession>A0A9I9EAX3</accession>
<dbReference type="AlphaFoldDB" id="A0A9I9EAX3"/>
<dbReference type="Gramene" id="MELO3C031256.2.1">
    <property type="protein sequence ID" value="MELO3C031256.2.1"/>
    <property type="gene ID" value="MELO3C031256.2"/>
</dbReference>
<reference evidence="2" key="1">
    <citation type="submission" date="2023-03" db="UniProtKB">
        <authorList>
            <consortium name="EnsemblPlants"/>
        </authorList>
    </citation>
    <scope>IDENTIFICATION</scope>
</reference>